<protein>
    <submittedName>
        <fullName evidence="1">Uncharacterized protein</fullName>
    </submittedName>
</protein>
<dbReference type="AlphaFoldDB" id="B6T3Y9"/>
<proteinExistence type="evidence at transcript level"/>
<sequence>MLRCVRERSRPSSPSQLWVVGPLSPYNVIIYLFCTKLLLYSKGVTFDPVP</sequence>
<reference evidence="1" key="1">
    <citation type="journal article" date="2009" name="Plant Mol. Biol.">
        <title>Insights into corn genes derived from large-scale cDNA sequencing.</title>
        <authorList>
            <person name="Alexandrov N.N."/>
            <person name="Brover V.V."/>
            <person name="Freidin S."/>
            <person name="Troukhan M.E."/>
            <person name="Tatarinova T.V."/>
            <person name="Zhang H."/>
            <person name="Swaller T.J."/>
            <person name="Lu Y.P."/>
            <person name="Bouck J."/>
            <person name="Flavell R.B."/>
            <person name="Feldmann K.A."/>
        </authorList>
    </citation>
    <scope>NUCLEOTIDE SEQUENCE</scope>
</reference>
<name>B6T3Y9_MAIZE</name>
<dbReference type="EMBL" id="EU959704">
    <property type="protein sequence ID" value="ACG31822.1"/>
    <property type="molecule type" value="mRNA"/>
</dbReference>
<accession>B6T3Y9</accession>
<evidence type="ECO:0000313" key="1">
    <source>
        <dbReference type="EMBL" id="ACG31822.1"/>
    </source>
</evidence>
<organism evidence="1">
    <name type="scientific">Zea mays</name>
    <name type="common">Maize</name>
    <dbReference type="NCBI Taxonomy" id="4577"/>
    <lineage>
        <taxon>Eukaryota</taxon>
        <taxon>Viridiplantae</taxon>
        <taxon>Streptophyta</taxon>
        <taxon>Embryophyta</taxon>
        <taxon>Tracheophyta</taxon>
        <taxon>Spermatophyta</taxon>
        <taxon>Magnoliopsida</taxon>
        <taxon>Liliopsida</taxon>
        <taxon>Poales</taxon>
        <taxon>Poaceae</taxon>
        <taxon>PACMAD clade</taxon>
        <taxon>Panicoideae</taxon>
        <taxon>Andropogonodae</taxon>
        <taxon>Andropogoneae</taxon>
        <taxon>Tripsacinae</taxon>
        <taxon>Zea</taxon>
    </lineage>
</organism>